<keyword evidence="3" id="KW-1185">Reference proteome</keyword>
<dbReference type="AlphaFoldDB" id="A0A0C3NA86"/>
<evidence type="ECO:0000313" key="3">
    <source>
        <dbReference type="Proteomes" id="UP000054217"/>
    </source>
</evidence>
<protein>
    <submittedName>
        <fullName evidence="2">Uncharacterized protein</fullName>
    </submittedName>
</protein>
<sequence length="71" mass="7781">MVVFFLLDHLSSASAHLLTRSGTTVLWNTTLNAPAEDEVILETLVNEEVAEELAEVGVIRFVVEPKCLSVI</sequence>
<keyword evidence="1" id="KW-0732">Signal</keyword>
<feature type="signal peptide" evidence="1">
    <location>
        <begin position="1"/>
        <end position="15"/>
    </location>
</feature>
<feature type="chain" id="PRO_5012090868" evidence="1">
    <location>
        <begin position="16"/>
        <end position="71"/>
    </location>
</feature>
<organism evidence="2 3">
    <name type="scientific">Pisolithus tinctorius Marx 270</name>
    <dbReference type="NCBI Taxonomy" id="870435"/>
    <lineage>
        <taxon>Eukaryota</taxon>
        <taxon>Fungi</taxon>
        <taxon>Dikarya</taxon>
        <taxon>Basidiomycota</taxon>
        <taxon>Agaricomycotina</taxon>
        <taxon>Agaricomycetes</taxon>
        <taxon>Agaricomycetidae</taxon>
        <taxon>Boletales</taxon>
        <taxon>Sclerodermatineae</taxon>
        <taxon>Pisolithaceae</taxon>
        <taxon>Pisolithus</taxon>
    </lineage>
</organism>
<evidence type="ECO:0000313" key="2">
    <source>
        <dbReference type="EMBL" id="KIN98024.1"/>
    </source>
</evidence>
<dbReference type="EMBL" id="KN832020">
    <property type="protein sequence ID" value="KIN98024.1"/>
    <property type="molecule type" value="Genomic_DNA"/>
</dbReference>
<dbReference type="Proteomes" id="UP000054217">
    <property type="component" value="Unassembled WGS sequence"/>
</dbReference>
<dbReference type="HOGENOM" id="CLU_2741094_0_0_1"/>
<dbReference type="InParanoid" id="A0A0C3NA86"/>
<name>A0A0C3NA86_PISTI</name>
<proteinExistence type="predicted"/>
<gene>
    <name evidence="2" type="ORF">M404DRAFT_969106</name>
</gene>
<reference evidence="3" key="2">
    <citation type="submission" date="2015-01" db="EMBL/GenBank/DDBJ databases">
        <title>Evolutionary Origins and Diversification of the Mycorrhizal Mutualists.</title>
        <authorList>
            <consortium name="DOE Joint Genome Institute"/>
            <consortium name="Mycorrhizal Genomics Consortium"/>
            <person name="Kohler A."/>
            <person name="Kuo A."/>
            <person name="Nagy L.G."/>
            <person name="Floudas D."/>
            <person name="Copeland A."/>
            <person name="Barry K.W."/>
            <person name="Cichocki N."/>
            <person name="Veneault-Fourrey C."/>
            <person name="LaButti K."/>
            <person name="Lindquist E.A."/>
            <person name="Lipzen A."/>
            <person name="Lundell T."/>
            <person name="Morin E."/>
            <person name="Murat C."/>
            <person name="Riley R."/>
            <person name="Ohm R."/>
            <person name="Sun H."/>
            <person name="Tunlid A."/>
            <person name="Henrissat B."/>
            <person name="Grigoriev I.V."/>
            <person name="Hibbett D.S."/>
            <person name="Martin F."/>
        </authorList>
    </citation>
    <scope>NUCLEOTIDE SEQUENCE [LARGE SCALE GENOMIC DNA]</scope>
    <source>
        <strain evidence="3">Marx 270</strain>
    </source>
</reference>
<evidence type="ECO:0000256" key="1">
    <source>
        <dbReference type="SAM" id="SignalP"/>
    </source>
</evidence>
<reference evidence="2 3" key="1">
    <citation type="submission" date="2014-04" db="EMBL/GenBank/DDBJ databases">
        <authorList>
            <consortium name="DOE Joint Genome Institute"/>
            <person name="Kuo A."/>
            <person name="Kohler A."/>
            <person name="Costa M.D."/>
            <person name="Nagy L.G."/>
            <person name="Floudas D."/>
            <person name="Copeland A."/>
            <person name="Barry K.W."/>
            <person name="Cichocki N."/>
            <person name="Veneault-Fourrey C."/>
            <person name="LaButti K."/>
            <person name="Lindquist E.A."/>
            <person name="Lipzen A."/>
            <person name="Lundell T."/>
            <person name="Morin E."/>
            <person name="Murat C."/>
            <person name="Sun H."/>
            <person name="Tunlid A."/>
            <person name="Henrissat B."/>
            <person name="Grigoriev I.V."/>
            <person name="Hibbett D.S."/>
            <person name="Martin F."/>
            <person name="Nordberg H.P."/>
            <person name="Cantor M.N."/>
            <person name="Hua S.X."/>
        </authorList>
    </citation>
    <scope>NUCLEOTIDE SEQUENCE [LARGE SCALE GENOMIC DNA]</scope>
    <source>
        <strain evidence="2 3">Marx 270</strain>
    </source>
</reference>
<accession>A0A0C3NA86</accession>